<dbReference type="InterPro" id="IPR012677">
    <property type="entry name" value="Nucleotide-bd_a/b_plait_sf"/>
</dbReference>
<dbReference type="InterPro" id="IPR035979">
    <property type="entry name" value="RBD_domain_sf"/>
</dbReference>
<gene>
    <name evidence="4" type="ORF">MP_TR24153_c0_g1_i1_g.70233</name>
</gene>
<proteinExistence type="predicted"/>
<keyword evidence="1" id="KW-0507">mRNA processing</keyword>
<evidence type="ECO:0000256" key="1">
    <source>
        <dbReference type="ARBA" id="ARBA00022664"/>
    </source>
</evidence>
<sequence>MSTATAAAAAAPAMMQKVIEMKKKAIDANAFEIDLIEEAGIVVTVKAKPNPKLGLGESSEVPIPKKEVLKPCGRSRILRLTHAVREDDFSNEKDYMNVLEDLTEAGKIFGKLVNAVIPRPNRPGFGKAFVEYADLDSASRGRSGFCKCHVGYTLVVADYYPENLYAHGHLDA</sequence>
<accession>A0A1J3IK50</accession>
<dbReference type="EMBL" id="GEVM01025177">
    <property type="protein sequence ID" value="JAU80761.1"/>
    <property type="molecule type" value="Transcribed_RNA"/>
</dbReference>
<protein>
    <submittedName>
        <fullName evidence="4">Splicing factor U2af large subunit B</fullName>
    </submittedName>
</protein>
<dbReference type="AlphaFoldDB" id="A0A1J3IK50"/>
<keyword evidence="2" id="KW-0694">RNA-binding</keyword>
<dbReference type="GO" id="GO:0006397">
    <property type="term" value="P:mRNA processing"/>
    <property type="evidence" value="ECO:0007669"/>
    <property type="project" value="UniProtKB-KW"/>
</dbReference>
<dbReference type="SUPFAM" id="SSF54928">
    <property type="entry name" value="RNA-binding domain, RBD"/>
    <property type="match status" value="1"/>
</dbReference>
<evidence type="ECO:0000313" key="4">
    <source>
        <dbReference type="EMBL" id="JAU80761.1"/>
    </source>
</evidence>
<evidence type="ECO:0000256" key="2">
    <source>
        <dbReference type="ARBA" id="ARBA00022884"/>
    </source>
</evidence>
<evidence type="ECO:0000256" key="3">
    <source>
        <dbReference type="ARBA" id="ARBA00023187"/>
    </source>
</evidence>
<keyword evidence="3" id="KW-0508">mRNA splicing</keyword>
<dbReference type="GO" id="GO:0003723">
    <property type="term" value="F:RNA binding"/>
    <property type="evidence" value="ECO:0007669"/>
    <property type="project" value="UniProtKB-KW"/>
</dbReference>
<dbReference type="Gene3D" id="3.30.70.330">
    <property type="match status" value="1"/>
</dbReference>
<dbReference type="GO" id="GO:0008380">
    <property type="term" value="P:RNA splicing"/>
    <property type="evidence" value="ECO:0007669"/>
    <property type="project" value="UniProtKB-KW"/>
</dbReference>
<dbReference type="PANTHER" id="PTHR23139">
    <property type="entry name" value="RNA-BINDING PROTEIN"/>
    <property type="match status" value="1"/>
</dbReference>
<name>A0A1J3IK50_NOCCA</name>
<reference evidence="4" key="1">
    <citation type="submission" date="2016-07" db="EMBL/GenBank/DDBJ databases">
        <title>De novo transcriptome assembly of four accessions of the metal hyperaccumulator plant Noccaea caerulescens.</title>
        <authorList>
            <person name="Blande D."/>
            <person name="Halimaa P."/>
            <person name="Tervahauta A.I."/>
            <person name="Aarts M.G."/>
            <person name="Karenlampi S.O."/>
        </authorList>
    </citation>
    <scope>NUCLEOTIDE SEQUENCE</scope>
</reference>
<organism evidence="4">
    <name type="scientific">Noccaea caerulescens</name>
    <name type="common">Alpine penny-cress</name>
    <name type="synonym">Thlaspi caerulescens</name>
    <dbReference type="NCBI Taxonomy" id="107243"/>
    <lineage>
        <taxon>Eukaryota</taxon>
        <taxon>Viridiplantae</taxon>
        <taxon>Streptophyta</taxon>
        <taxon>Embryophyta</taxon>
        <taxon>Tracheophyta</taxon>
        <taxon>Spermatophyta</taxon>
        <taxon>Magnoliopsida</taxon>
        <taxon>eudicotyledons</taxon>
        <taxon>Gunneridae</taxon>
        <taxon>Pentapetalae</taxon>
        <taxon>rosids</taxon>
        <taxon>malvids</taxon>
        <taxon>Brassicales</taxon>
        <taxon>Brassicaceae</taxon>
        <taxon>Coluteocarpeae</taxon>
        <taxon>Noccaea</taxon>
    </lineage>
</organism>